<dbReference type="Pfam" id="PF01966">
    <property type="entry name" value="HD"/>
    <property type="match status" value="1"/>
</dbReference>
<reference evidence="2 3" key="1">
    <citation type="journal article" date="2014" name="Genome Announc.">
        <title>Draft Genome Sequences of Two Vibrionaceae Species, Vibrio ponticus C121 and Photobacterium aphoticum C119, Isolated as Coral Reef Microbiota.</title>
        <authorList>
            <person name="Al-saari N."/>
            <person name="Meirelles P.M."/>
            <person name="Mino S."/>
            <person name="Suda W."/>
            <person name="Oshima K."/>
            <person name="Hattori M."/>
            <person name="Ohkuma M."/>
            <person name="Thompson F.L."/>
            <person name="Gomez-Gil B."/>
            <person name="Sawabe T."/>
            <person name="Sawabe T."/>
        </authorList>
    </citation>
    <scope>NUCLEOTIDE SEQUENCE [LARGE SCALE GENOMIC DNA]</scope>
    <source>
        <strain evidence="2 3">JCM 19237</strain>
    </source>
</reference>
<evidence type="ECO:0000259" key="1">
    <source>
        <dbReference type="SMART" id="SM00471"/>
    </source>
</evidence>
<gene>
    <name evidence="2" type="ORF">JCM19237_5226</name>
</gene>
<dbReference type="Gene3D" id="1.10.3210.50">
    <property type="match status" value="1"/>
</dbReference>
<name>A0A090QJ98_9GAMM</name>
<accession>A0A090QJ98</accession>
<feature type="domain" description="HD/PDEase" evidence="1">
    <location>
        <begin position="40"/>
        <end position="157"/>
    </location>
</feature>
<dbReference type="PANTHER" id="PTHR33594:SF1">
    <property type="entry name" value="HD_PDEASE DOMAIN-CONTAINING PROTEIN"/>
    <property type="match status" value="1"/>
</dbReference>
<dbReference type="EMBL" id="BBMN01000001">
    <property type="protein sequence ID" value="GAL02333.1"/>
    <property type="molecule type" value="Genomic_DNA"/>
</dbReference>
<dbReference type="InterPro" id="IPR006674">
    <property type="entry name" value="HD_domain"/>
</dbReference>
<comment type="caution">
    <text evidence="2">The sequence shown here is derived from an EMBL/GenBank/DDBJ whole genome shotgun (WGS) entry which is preliminary data.</text>
</comment>
<evidence type="ECO:0000313" key="3">
    <source>
        <dbReference type="Proteomes" id="UP000029227"/>
    </source>
</evidence>
<dbReference type="AlphaFoldDB" id="A0A090QJ98"/>
<dbReference type="Proteomes" id="UP000029227">
    <property type="component" value="Unassembled WGS sequence"/>
</dbReference>
<dbReference type="SUPFAM" id="SSF109604">
    <property type="entry name" value="HD-domain/PDEase-like"/>
    <property type="match status" value="1"/>
</dbReference>
<evidence type="ECO:0000313" key="2">
    <source>
        <dbReference type="EMBL" id="GAL02333.1"/>
    </source>
</evidence>
<organism evidence="2 3">
    <name type="scientific">Photobacterium aphoticum</name>
    <dbReference type="NCBI Taxonomy" id="754436"/>
    <lineage>
        <taxon>Bacteria</taxon>
        <taxon>Pseudomonadati</taxon>
        <taxon>Pseudomonadota</taxon>
        <taxon>Gammaproteobacteria</taxon>
        <taxon>Vibrionales</taxon>
        <taxon>Vibrionaceae</taxon>
        <taxon>Photobacterium</taxon>
    </lineage>
</organism>
<dbReference type="CDD" id="cd00077">
    <property type="entry name" value="HDc"/>
    <property type="match status" value="1"/>
</dbReference>
<dbReference type="STRING" id="754436.JCM19237_5226"/>
<dbReference type="SMART" id="SM00471">
    <property type="entry name" value="HDc"/>
    <property type="match status" value="1"/>
</dbReference>
<dbReference type="PANTHER" id="PTHR33594">
    <property type="entry name" value="SUPERFAMILY HYDROLASE, PUTATIVE (AFU_ORTHOLOGUE AFUA_1G03035)-RELATED"/>
    <property type="match status" value="1"/>
</dbReference>
<proteinExistence type="predicted"/>
<sequence length="231" mass="25130">MNTLPYLHATAFSTSGLTDDGLQQLESLCVAFLAAQPTADAAHDIDHIKRVVATAKQLAEQEQAERAIVVPAAWLHDCVTLPKNHPQRHQASALAAQAAVDFLTGIGYPQEYLEGIYHAIEAHSYSANIAVKSVEAAIVQDADRIDALGAIGIARCIQVSTGFNSALYSTNDPFGITRERDDKAFCIDHFYTKLFKLADTMNTDAGREEAARRTAYMKGFLRQLGHEIGEG</sequence>
<dbReference type="GO" id="GO:0016787">
    <property type="term" value="F:hydrolase activity"/>
    <property type="evidence" value="ECO:0007669"/>
    <property type="project" value="UniProtKB-KW"/>
</dbReference>
<dbReference type="eggNOG" id="COG1418">
    <property type="taxonomic scope" value="Bacteria"/>
</dbReference>
<keyword evidence="2" id="KW-0378">Hydrolase</keyword>
<protein>
    <submittedName>
        <fullName evidence="2">Metal-dependent phosphohydrolase</fullName>
    </submittedName>
</protein>
<dbReference type="InterPro" id="IPR003607">
    <property type="entry name" value="HD/PDEase_dom"/>
</dbReference>